<dbReference type="Pfam" id="PF14389">
    <property type="entry name" value="Lzipper-MIP1"/>
    <property type="match status" value="1"/>
</dbReference>
<dbReference type="PANTHER" id="PTHR46265:SF2">
    <property type="entry name" value="RHO GTPASE-ACTIVATING PROTEIN 7"/>
    <property type="match status" value="1"/>
</dbReference>
<dbReference type="PANTHER" id="PTHR46265">
    <property type="entry name" value="RHO GTPASE-ACTIVATING PROTEIN 7"/>
    <property type="match status" value="1"/>
</dbReference>
<dbReference type="AlphaFoldDB" id="A0A8X7ZR82"/>
<evidence type="ECO:0000259" key="4">
    <source>
        <dbReference type="PROSITE" id="PS50238"/>
    </source>
</evidence>
<dbReference type="InterPro" id="IPR025757">
    <property type="entry name" value="MIP1_Leuzipper"/>
</dbReference>
<feature type="compositionally biased region" description="Polar residues" evidence="2">
    <location>
        <begin position="911"/>
        <end position="928"/>
    </location>
</feature>
<organism evidence="5 6">
    <name type="scientific">Populus tomentosa</name>
    <name type="common">Chinese white poplar</name>
    <dbReference type="NCBI Taxonomy" id="118781"/>
    <lineage>
        <taxon>Eukaryota</taxon>
        <taxon>Viridiplantae</taxon>
        <taxon>Streptophyta</taxon>
        <taxon>Embryophyta</taxon>
        <taxon>Tracheophyta</taxon>
        <taxon>Spermatophyta</taxon>
        <taxon>Magnoliopsida</taxon>
        <taxon>eudicotyledons</taxon>
        <taxon>Gunneridae</taxon>
        <taxon>Pentapetalae</taxon>
        <taxon>rosids</taxon>
        <taxon>fabids</taxon>
        <taxon>Malpighiales</taxon>
        <taxon>Salicaceae</taxon>
        <taxon>Saliceae</taxon>
        <taxon>Populus</taxon>
    </lineage>
</organism>
<evidence type="ECO:0000313" key="6">
    <source>
        <dbReference type="Proteomes" id="UP000886885"/>
    </source>
</evidence>
<feature type="compositionally biased region" description="Polar residues" evidence="2">
    <location>
        <begin position="843"/>
        <end position="859"/>
    </location>
</feature>
<dbReference type="Pfam" id="PF00620">
    <property type="entry name" value="RhoGAP"/>
    <property type="match status" value="1"/>
</dbReference>
<reference evidence="5" key="1">
    <citation type="journal article" date="2020" name="bioRxiv">
        <title>Hybrid origin of Populus tomentosa Carr. identified through genome sequencing and phylogenomic analysis.</title>
        <authorList>
            <person name="An X."/>
            <person name="Gao K."/>
            <person name="Chen Z."/>
            <person name="Li J."/>
            <person name="Yang X."/>
            <person name="Yang X."/>
            <person name="Zhou J."/>
            <person name="Guo T."/>
            <person name="Zhao T."/>
            <person name="Huang S."/>
            <person name="Miao D."/>
            <person name="Khan W.U."/>
            <person name="Rao P."/>
            <person name="Ye M."/>
            <person name="Lei B."/>
            <person name="Liao W."/>
            <person name="Wang J."/>
            <person name="Ji L."/>
            <person name="Li Y."/>
            <person name="Guo B."/>
            <person name="Mustafa N.S."/>
            <person name="Li S."/>
            <person name="Yun Q."/>
            <person name="Keller S.R."/>
            <person name="Mao J."/>
            <person name="Zhang R."/>
            <person name="Strauss S.H."/>
        </authorList>
    </citation>
    <scope>NUCLEOTIDE SEQUENCE</scope>
    <source>
        <strain evidence="5">GM15</strain>
        <tissue evidence="5">Leaf</tissue>
    </source>
</reference>
<evidence type="ECO:0000259" key="3">
    <source>
        <dbReference type="PROSITE" id="PS50003"/>
    </source>
</evidence>
<feature type="compositionally biased region" description="Polar residues" evidence="2">
    <location>
        <begin position="942"/>
        <end position="958"/>
    </location>
</feature>
<keyword evidence="6" id="KW-1185">Reference proteome</keyword>
<feature type="compositionally biased region" description="Polar residues" evidence="2">
    <location>
        <begin position="569"/>
        <end position="579"/>
    </location>
</feature>
<dbReference type="InterPro" id="IPR001849">
    <property type="entry name" value="PH_domain"/>
</dbReference>
<gene>
    <name evidence="5" type="ORF">POTOM_021470</name>
</gene>
<dbReference type="CDD" id="cd00821">
    <property type="entry name" value="PH"/>
    <property type="match status" value="1"/>
</dbReference>
<dbReference type="OrthoDB" id="2157866at2759"/>
<dbReference type="GO" id="GO:0007165">
    <property type="term" value="P:signal transduction"/>
    <property type="evidence" value="ECO:0007669"/>
    <property type="project" value="InterPro"/>
</dbReference>
<protein>
    <recommendedName>
        <fullName evidence="7">Rho GTPase-activating protein REN1-like</fullName>
    </recommendedName>
</protein>
<evidence type="ECO:0000256" key="2">
    <source>
        <dbReference type="SAM" id="MobiDB-lite"/>
    </source>
</evidence>
<comment type="caution">
    <text evidence="5">The sequence shown here is derived from an EMBL/GenBank/DDBJ whole genome shotgun (WGS) entry which is preliminary data.</text>
</comment>
<feature type="compositionally biased region" description="Polar residues" evidence="2">
    <location>
        <begin position="524"/>
        <end position="535"/>
    </location>
</feature>
<feature type="compositionally biased region" description="Pro residues" evidence="2">
    <location>
        <begin position="59"/>
        <end position="69"/>
    </location>
</feature>
<dbReference type="EMBL" id="JAAWWB010000010">
    <property type="protein sequence ID" value="KAG6774121.1"/>
    <property type="molecule type" value="Genomic_DNA"/>
</dbReference>
<feature type="compositionally biased region" description="Acidic residues" evidence="2">
    <location>
        <begin position="487"/>
        <end position="521"/>
    </location>
</feature>
<dbReference type="PROSITE" id="PS50238">
    <property type="entry name" value="RHOGAP"/>
    <property type="match status" value="1"/>
</dbReference>
<feature type="region of interest" description="Disordered" evidence="2">
    <location>
        <begin position="478"/>
        <end position="664"/>
    </location>
</feature>
<feature type="compositionally biased region" description="Basic and acidic residues" evidence="2">
    <location>
        <begin position="614"/>
        <end position="634"/>
    </location>
</feature>
<keyword evidence="1" id="KW-0175">Coiled coil</keyword>
<evidence type="ECO:0000313" key="5">
    <source>
        <dbReference type="EMBL" id="KAG6774121.1"/>
    </source>
</evidence>
<dbReference type="InterPro" id="IPR052799">
    <property type="entry name" value="Rho_GAP_Regulators"/>
</dbReference>
<proteinExistence type="predicted"/>
<evidence type="ECO:0000256" key="1">
    <source>
        <dbReference type="SAM" id="Coils"/>
    </source>
</evidence>
<feature type="region of interest" description="Disordered" evidence="2">
    <location>
        <begin position="819"/>
        <end position="880"/>
    </location>
</feature>
<feature type="domain" description="Rho-GAP" evidence="4">
    <location>
        <begin position="276"/>
        <end position="475"/>
    </location>
</feature>
<feature type="coiled-coil region" evidence="1">
    <location>
        <begin position="700"/>
        <end position="741"/>
    </location>
</feature>
<dbReference type="SMART" id="SM00233">
    <property type="entry name" value="PH"/>
    <property type="match status" value="1"/>
</dbReference>
<dbReference type="Pfam" id="PF00169">
    <property type="entry name" value="PH"/>
    <property type="match status" value="1"/>
</dbReference>
<feature type="compositionally biased region" description="Basic and acidic residues" evidence="2">
    <location>
        <begin position="929"/>
        <end position="940"/>
    </location>
</feature>
<dbReference type="CDD" id="cd00159">
    <property type="entry name" value="RhoGAP"/>
    <property type="match status" value="1"/>
</dbReference>
<dbReference type="PROSITE" id="PS50003">
    <property type="entry name" value="PH_DOMAIN"/>
    <property type="match status" value="1"/>
</dbReference>
<feature type="region of interest" description="Disordered" evidence="2">
    <location>
        <begin position="901"/>
        <end position="958"/>
    </location>
</feature>
<dbReference type="InterPro" id="IPR000198">
    <property type="entry name" value="RhoGAP_dom"/>
</dbReference>
<feature type="compositionally biased region" description="Polar residues" evidence="2">
    <location>
        <begin position="593"/>
        <end position="604"/>
    </location>
</feature>
<feature type="domain" description="PH" evidence="3">
    <location>
        <begin position="105"/>
        <end position="229"/>
    </location>
</feature>
<feature type="region of interest" description="Disordered" evidence="2">
    <location>
        <begin position="48"/>
        <end position="70"/>
    </location>
</feature>
<evidence type="ECO:0008006" key="7">
    <source>
        <dbReference type="Google" id="ProtNLM"/>
    </source>
</evidence>
<dbReference type="SMART" id="SM00324">
    <property type="entry name" value="RhoGAP"/>
    <property type="match status" value="1"/>
</dbReference>
<dbReference type="Proteomes" id="UP000886885">
    <property type="component" value="Chromosome 5D"/>
</dbReference>
<accession>A0A8X7ZR82</accession>
<feature type="compositionally biased region" description="Basic and acidic residues" evidence="2">
    <location>
        <begin position="580"/>
        <end position="591"/>
    </location>
</feature>
<sequence>MFFLIFHNFPPTRFDEREGEKKRGDVYKRSILRGSTRFLSLGQVMTTNKNTESSKGDGGPPPPPPPPAPGQLENLRFHGGNAIFKSGPLFISSKDNKIATFFDDPIKKTKYLFREHLNMRFSLILLGIGWTSWKKRWFILTRTSLVFFRSDPSAIPQKGSEVNLTLGGIDLNNSGSVVVKAEKKLLTVLFPDGRDGRAFTLKAAKELSLRAESSEDLYEWKTALENALAQAPSASLVMGQNGFFQNDQADGADGSLDQLKDKQPVKSLVIGRPILLALEDVDGSPSFLEKALRFIEDHGIKVEGILRQAADVDDVEHRIKEFEQGKTEFSPKEDAHVIADCVKYFLRELPSSPVPTSCCNALLEACRTDRGSRVNAMRAAICETFPEPNRRLLQRILLMMQTVASHKAANRMSTSAVAACMAPLLLRPLLAGDCEIESNFNVGGDGSIQLLKAAAAANHAQAIVITLLEEYEKIFSEGSMSPGLYSDSDECGSEDEEVTDDDESYVDDATEESDVYTDEDHDNASSGTCTQSGESSEGDPSDYEGSNDCSSGSKSPEPEADNDLKVEQKMSSSPVQTSSHQHDNVEKRADIPDQSNNSLAMQSNKSDDLSVDVSTEKSLKNKTADHEASPDAKKPSTISNGPVPGKRPTVWGRTSAKKNLSMESIDYPIEDDVEIQKLEASKIELQNRIFEEIKGNAILQAKLEKRKKALHEHRQALQQDVARLQKQLQKERDKRKVLEAELNSSKGPLQVPVTIDENIKADLEEITQADANVANLKWKVNDLGAQLNQQHEQHSVSMHGLINQPMNASIHEAKWNDEQKDAEATGTSQFRRPASKDTCMDGTETQQLDSAHSGNSRPVSSTTFKRSSTRSEGVNSTTSALTRLTSRLNFLKERRSQIANEIQNMDKGRGSDQNLEKSQGSEIPSFQNLEKDRGLGKEGKPLQNSEKSTTSDVQSLQD</sequence>
<name>A0A8X7ZR82_POPTO</name>